<gene>
    <name evidence="1" type="ORF">PLOB_00005349</name>
</gene>
<dbReference type="PANTHER" id="PTHR33361">
    <property type="entry name" value="GLR0591 PROTEIN"/>
    <property type="match status" value="1"/>
</dbReference>
<accession>A0ABN8QE79</accession>
<organism evidence="1 2">
    <name type="scientific">Porites lobata</name>
    <dbReference type="NCBI Taxonomy" id="104759"/>
    <lineage>
        <taxon>Eukaryota</taxon>
        <taxon>Metazoa</taxon>
        <taxon>Cnidaria</taxon>
        <taxon>Anthozoa</taxon>
        <taxon>Hexacorallia</taxon>
        <taxon>Scleractinia</taxon>
        <taxon>Fungiina</taxon>
        <taxon>Poritidae</taxon>
        <taxon>Porites</taxon>
    </lineage>
</organism>
<comment type="caution">
    <text evidence="1">The sequence shown here is derived from an EMBL/GenBank/DDBJ whole genome shotgun (WGS) entry which is preliminary data.</text>
</comment>
<evidence type="ECO:0000313" key="2">
    <source>
        <dbReference type="Proteomes" id="UP001159405"/>
    </source>
</evidence>
<dbReference type="EMBL" id="CALNXK010000123">
    <property type="protein sequence ID" value="CAH3162483.1"/>
    <property type="molecule type" value="Genomic_DNA"/>
</dbReference>
<protein>
    <submittedName>
        <fullName evidence="1">Uncharacterized protein</fullName>
    </submittedName>
</protein>
<dbReference type="Proteomes" id="UP001159405">
    <property type="component" value="Unassembled WGS sequence"/>
</dbReference>
<keyword evidence="2" id="KW-1185">Reference proteome</keyword>
<dbReference type="PANTHER" id="PTHR33361:SF2">
    <property type="entry name" value="DUF885 DOMAIN-CONTAINING PROTEIN"/>
    <property type="match status" value="1"/>
</dbReference>
<proteinExistence type="predicted"/>
<reference evidence="1 2" key="1">
    <citation type="submission" date="2022-05" db="EMBL/GenBank/DDBJ databases">
        <authorList>
            <consortium name="Genoscope - CEA"/>
            <person name="William W."/>
        </authorList>
    </citation>
    <scope>NUCLEOTIDE SEQUENCE [LARGE SCALE GENOMIC DNA]</scope>
</reference>
<dbReference type="InterPro" id="IPR010281">
    <property type="entry name" value="DUF885"/>
</dbReference>
<name>A0ABN8QE79_9CNID</name>
<evidence type="ECO:0000313" key="1">
    <source>
        <dbReference type="EMBL" id="CAH3162483.1"/>
    </source>
</evidence>
<sequence>MNGSISDSEDVLQFAKELYCRKDSHLEEKWPGNWQETQTVLHNCGYKSPRELYICLDESHYTQWDVMENGEDKCRHCGKKGTIKFYYLGISDKVQLWCSNRGVCEKMMAHWGEKEHWLVGEGPNFILKEISDGERFNELKWFWDPDSRWMLPVKCQYCANVTSSDEIEEFPEEEGKHVITCHECGSRWKHTPCYSRGDPRNIALIGHWDGWQPFGYPGTHSCGVIEVTIANMAKAERSKTDQVYVVGFVPSYQLSKESSMFLGSIPASPCQ</sequence>